<proteinExistence type="predicted"/>
<name>A0A2A6M6U3_RHIFR</name>
<dbReference type="AlphaFoldDB" id="A0A2A6M6U3"/>
<evidence type="ECO:0000256" key="1">
    <source>
        <dbReference type="SAM" id="MobiDB-lite"/>
    </source>
</evidence>
<evidence type="ECO:0000313" key="2">
    <source>
        <dbReference type="EMBL" id="PDT50375.1"/>
    </source>
</evidence>
<evidence type="ECO:0000313" key="3">
    <source>
        <dbReference type="Proteomes" id="UP000220353"/>
    </source>
</evidence>
<dbReference type="Proteomes" id="UP000220353">
    <property type="component" value="Unassembled WGS sequence"/>
</dbReference>
<reference evidence="2 3" key="1">
    <citation type="submission" date="2017-09" db="EMBL/GenBank/DDBJ databases">
        <title>Comparative genomics of rhizobia isolated from Phaseolus vulgaris in China.</title>
        <authorList>
            <person name="Tong W."/>
        </authorList>
    </citation>
    <scope>NUCLEOTIDE SEQUENCE [LARGE SCALE GENOMIC DNA]</scope>
    <source>
        <strain evidence="2 3">PCH1</strain>
    </source>
</reference>
<gene>
    <name evidence="2" type="ORF">CO661_01665</name>
</gene>
<comment type="caution">
    <text evidence="2">The sequence shown here is derived from an EMBL/GenBank/DDBJ whole genome shotgun (WGS) entry which is preliminary data.</text>
</comment>
<dbReference type="EMBL" id="NWTC01000001">
    <property type="protein sequence ID" value="PDT50375.1"/>
    <property type="molecule type" value="Genomic_DNA"/>
</dbReference>
<feature type="compositionally biased region" description="Basic and acidic residues" evidence="1">
    <location>
        <begin position="8"/>
        <end position="18"/>
    </location>
</feature>
<feature type="region of interest" description="Disordered" evidence="1">
    <location>
        <begin position="1"/>
        <end position="24"/>
    </location>
</feature>
<sequence>MRRTAWLQDRRMQRDGLSRRQGGGLSMMKAGELLGVSEQKFRRFRRPFNDVSASRLAVEQRSLTLVTSASGASFRTAGA</sequence>
<organism evidence="2 3">
    <name type="scientific">Rhizobium fredii</name>
    <name type="common">Sinorhizobium fredii</name>
    <dbReference type="NCBI Taxonomy" id="380"/>
    <lineage>
        <taxon>Bacteria</taxon>
        <taxon>Pseudomonadati</taxon>
        <taxon>Pseudomonadota</taxon>
        <taxon>Alphaproteobacteria</taxon>
        <taxon>Hyphomicrobiales</taxon>
        <taxon>Rhizobiaceae</taxon>
        <taxon>Sinorhizobium/Ensifer group</taxon>
        <taxon>Sinorhizobium</taxon>
    </lineage>
</organism>
<protein>
    <submittedName>
        <fullName evidence="2">Uncharacterized protein</fullName>
    </submittedName>
</protein>
<accession>A0A2A6M6U3</accession>